<comment type="caution">
    <text evidence="1">The sequence shown here is derived from an EMBL/GenBank/DDBJ whole genome shotgun (WGS) entry which is preliminary data.</text>
</comment>
<proteinExistence type="predicted"/>
<dbReference type="AlphaFoldDB" id="A0A0F8WFF2"/>
<organism evidence="1">
    <name type="scientific">marine sediment metagenome</name>
    <dbReference type="NCBI Taxonomy" id="412755"/>
    <lineage>
        <taxon>unclassified sequences</taxon>
        <taxon>metagenomes</taxon>
        <taxon>ecological metagenomes</taxon>
    </lineage>
</organism>
<protein>
    <submittedName>
        <fullName evidence="1">Uncharacterized protein</fullName>
    </submittedName>
</protein>
<name>A0A0F8WFF2_9ZZZZ</name>
<accession>A0A0F8WFF2</accession>
<gene>
    <name evidence="1" type="ORF">LCGC14_3075690</name>
</gene>
<dbReference type="EMBL" id="LAZR01065548">
    <property type="protein sequence ID" value="KKK55323.1"/>
    <property type="molecule type" value="Genomic_DNA"/>
</dbReference>
<sequence length="100" mass="11815">MCLLLWKVRPLSREDKLPITISRPTWLGKVTGRSVSEAELKDAKEHIEADPDYARNGWTPEALAIYFKERREAQSNTVLHRQKVKPTRTKGWHNAHRWRR</sequence>
<evidence type="ECO:0000313" key="1">
    <source>
        <dbReference type="EMBL" id="KKK55323.1"/>
    </source>
</evidence>
<reference evidence="1" key="1">
    <citation type="journal article" date="2015" name="Nature">
        <title>Complex archaea that bridge the gap between prokaryotes and eukaryotes.</title>
        <authorList>
            <person name="Spang A."/>
            <person name="Saw J.H."/>
            <person name="Jorgensen S.L."/>
            <person name="Zaremba-Niedzwiedzka K."/>
            <person name="Martijn J."/>
            <person name="Lind A.E."/>
            <person name="van Eijk R."/>
            <person name="Schleper C."/>
            <person name="Guy L."/>
            <person name="Ettema T.J."/>
        </authorList>
    </citation>
    <scope>NUCLEOTIDE SEQUENCE</scope>
</reference>